<dbReference type="AlphaFoldDB" id="A0A2A6E104"/>
<dbReference type="PROSITE" id="PS51118">
    <property type="entry name" value="HTH_HXLR"/>
    <property type="match status" value="1"/>
</dbReference>
<dbReference type="InterPro" id="IPR002577">
    <property type="entry name" value="HTH_HxlR"/>
</dbReference>
<dbReference type="EMBL" id="MOXJ01000014">
    <property type="protein sequence ID" value="PDO10486.1"/>
    <property type="molecule type" value="Genomic_DNA"/>
</dbReference>
<keyword evidence="3" id="KW-0804">Transcription</keyword>
<feature type="domain" description="HTH hxlR-type" evidence="4">
    <location>
        <begin position="6"/>
        <end position="101"/>
    </location>
</feature>
<keyword evidence="1" id="KW-0805">Transcription regulation</keyword>
<evidence type="ECO:0000313" key="5">
    <source>
        <dbReference type="EMBL" id="PDO10486.1"/>
    </source>
</evidence>
<dbReference type="Pfam" id="PF01638">
    <property type="entry name" value="HxlR"/>
    <property type="match status" value="1"/>
</dbReference>
<dbReference type="InterPro" id="IPR036388">
    <property type="entry name" value="WH-like_DNA-bd_sf"/>
</dbReference>
<evidence type="ECO:0000259" key="4">
    <source>
        <dbReference type="PROSITE" id="PS51118"/>
    </source>
</evidence>
<dbReference type="Proteomes" id="UP000243688">
    <property type="component" value="Unassembled WGS sequence"/>
</dbReference>
<keyword evidence="2" id="KW-0238">DNA-binding</keyword>
<sequence>MHQKICPKVESALQLLSKKWSGFILFALMDGPKRYKDLMGFIPGISDRMLCERFRDLEGAGLIVRRVYPEVPVRIMYELTDKGKALKPILEKLQEWAEQWA</sequence>
<accession>A0A2A6E104</accession>
<gene>
    <name evidence="5" type="ORF">BLM47_07095</name>
</gene>
<evidence type="ECO:0000256" key="3">
    <source>
        <dbReference type="ARBA" id="ARBA00023163"/>
    </source>
</evidence>
<dbReference type="InterPro" id="IPR036390">
    <property type="entry name" value="WH_DNA-bd_sf"/>
</dbReference>
<name>A0A2A6E104_9BACL</name>
<organism evidence="5 6">
    <name type="scientific">Candidatus Reconcilbacillus cellulovorans</name>
    <dbReference type="NCBI Taxonomy" id="1906605"/>
    <lineage>
        <taxon>Bacteria</taxon>
        <taxon>Bacillati</taxon>
        <taxon>Bacillota</taxon>
        <taxon>Bacilli</taxon>
        <taxon>Bacillales</taxon>
        <taxon>Paenibacillaceae</taxon>
        <taxon>Candidatus Reconcilbacillus</taxon>
    </lineage>
</organism>
<dbReference type="GO" id="GO:0003677">
    <property type="term" value="F:DNA binding"/>
    <property type="evidence" value="ECO:0007669"/>
    <property type="project" value="UniProtKB-KW"/>
</dbReference>
<proteinExistence type="predicted"/>
<dbReference type="SUPFAM" id="SSF46785">
    <property type="entry name" value="Winged helix' DNA-binding domain"/>
    <property type="match status" value="1"/>
</dbReference>
<reference evidence="5 6" key="1">
    <citation type="submission" date="2016-12" db="EMBL/GenBank/DDBJ databases">
        <title>Candidatus Reconcilibacillus cellulovorans genome.</title>
        <authorList>
            <person name="Kolinko S."/>
            <person name="Wu Y.-W."/>
            <person name="Tachea F."/>
            <person name="Denzel E."/>
            <person name="Hiras J."/>
            <person name="Baecker N."/>
            <person name="Chan L.J."/>
            <person name="Eichorst S.A."/>
            <person name="Frey D."/>
            <person name="Adams P.D."/>
            <person name="Pray T."/>
            <person name="Tanjore D."/>
            <person name="Petzold C.J."/>
            <person name="Gladden J.M."/>
            <person name="Simmons B.A."/>
            <person name="Singer S.W."/>
        </authorList>
    </citation>
    <scope>NUCLEOTIDE SEQUENCE [LARGE SCALE GENOMIC DNA]</scope>
    <source>
        <strain evidence="5">JTherm</strain>
    </source>
</reference>
<dbReference type="PANTHER" id="PTHR33204:SF37">
    <property type="entry name" value="HTH-TYPE TRANSCRIPTIONAL REGULATOR YODB"/>
    <property type="match status" value="1"/>
</dbReference>
<evidence type="ECO:0000313" key="6">
    <source>
        <dbReference type="Proteomes" id="UP000243688"/>
    </source>
</evidence>
<dbReference type="Gene3D" id="1.10.10.10">
    <property type="entry name" value="Winged helix-like DNA-binding domain superfamily/Winged helix DNA-binding domain"/>
    <property type="match status" value="1"/>
</dbReference>
<evidence type="ECO:0000256" key="2">
    <source>
        <dbReference type="ARBA" id="ARBA00023125"/>
    </source>
</evidence>
<protein>
    <submittedName>
        <fullName evidence="5">Transcriptional regulator</fullName>
    </submittedName>
</protein>
<comment type="caution">
    <text evidence="5">The sequence shown here is derived from an EMBL/GenBank/DDBJ whole genome shotgun (WGS) entry which is preliminary data.</text>
</comment>
<dbReference type="PANTHER" id="PTHR33204">
    <property type="entry name" value="TRANSCRIPTIONAL REGULATOR, MARR FAMILY"/>
    <property type="match status" value="1"/>
</dbReference>
<evidence type="ECO:0000256" key="1">
    <source>
        <dbReference type="ARBA" id="ARBA00023015"/>
    </source>
</evidence>